<name>A0ABC9A2B3_9POAL</name>
<comment type="similarity">
    <text evidence="4 18">Belongs to the cytochrome P450 family.</text>
</comment>
<comment type="cofactor">
    <cofactor evidence="1 17">
        <name>heme</name>
        <dbReference type="ChEBI" id="CHEBI:30413"/>
    </cofactor>
</comment>
<dbReference type="InterPro" id="IPR036396">
    <property type="entry name" value="Cyt_P450_sf"/>
</dbReference>
<evidence type="ECO:0000256" key="3">
    <source>
        <dbReference type="ARBA" id="ARBA00004972"/>
    </source>
</evidence>
<protein>
    <recommendedName>
        <fullName evidence="15">Cytochrome P450 724B1</fullName>
    </recommendedName>
    <alternativeName>
        <fullName evidence="16">(22S)-22-hydroxycampesterol synthase</fullName>
    </alternativeName>
</protein>
<dbReference type="PANTHER" id="PTHR24286:SF37">
    <property type="entry name" value="CYTOCHROME P450 724B1"/>
    <property type="match status" value="1"/>
</dbReference>
<keyword evidence="8" id="KW-1133">Transmembrane helix</keyword>
<dbReference type="AlphaFoldDB" id="A0ABC9A2B3"/>
<evidence type="ECO:0000256" key="5">
    <source>
        <dbReference type="ARBA" id="ARBA00022617"/>
    </source>
</evidence>
<evidence type="ECO:0000256" key="14">
    <source>
        <dbReference type="ARBA" id="ARBA00060577"/>
    </source>
</evidence>
<comment type="pathway">
    <text evidence="3">Hormone biosynthesis.</text>
</comment>
<dbReference type="SUPFAM" id="SSF48264">
    <property type="entry name" value="Cytochrome P450"/>
    <property type="match status" value="1"/>
</dbReference>
<evidence type="ECO:0000256" key="4">
    <source>
        <dbReference type="ARBA" id="ARBA00010617"/>
    </source>
</evidence>
<evidence type="ECO:0000256" key="9">
    <source>
        <dbReference type="ARBA" id="ARBA00023004"/>
    </source>
</evidence>
<evidence type="ECO:0000256" key="10">
    <source>
        <dbReference type="ARBA" id="ARBA00023033"/>
    </source>
</evidence>
<dbReference type="Gene3D" id="1.10.630.10">
    <property type="entry name" value="Cytochrome P450"/>
    <property type="match status" value="1"/>
</dbReference>
<evidence type="ECO:0000256" key="1">
    <source>
        <dbReference type="ARBA" id="ARBA00001971"/>
    </source>
</evidence>
<reference evidence="19" key="1">
    <citation type="submission" date="2024-10" db="EMBL/GenBank/DDBJ databases">
        <authorList>
            <person name="Ryan C."/>
        </authorList>
    </citation>
    <scope>NUCLEOTIDE SEQUENCE [LARGE SCALE GENOMIC DNA]</scope>
</reference>
<proteinExistence type="inferred from homology"/>
<dbReference type="GO" id="GO:0046872">
    <property type="term" value="F:metal ion binding"/>
    <property type="evidence" value="ECO:0007669"/>
    <property type="project" value="UniProtKB-KW"/>
</dbReference>
<evidence type="ECO:0000256" key="12">
    <source>
        <dbReference type="ARBA" id="ARBA00037910"/>
    </source>
</evidence>
<organism evidence="19 20">
    <name type="scientific">Urochloa decumbens</name>
    <dbReference type="NCBI Taxonomy" id="240449"/>
    <lineage>
        <taxon>Eukaryota</taxon>
        <taxon>Viridiplantae</taxon>
        <taxon>Streptophyta</taxon>
        <taxon>Embryophyta</taxon>
        <taxon>Tracheophyta</taxon>
        <taxon>Spermatophyta</taxon>
        <taxon>Magnoliopsida</taxon>
        <taxon>Liliopsida</taxon>
        <taxon>Poales</taxon>
        <taxon>Poaceae</taxon>
        <taxon>PACMAD clade</taxon>
        <taxon>Panicoideae</taxon>
        <taxon>Panicodae</taxon>
        <taxon>Paniceae</taxon>
        <taxon>Melinidinae</taxon>
        <taxon>Urochloa</taxon>
    </lineage>
</organism>
<dbReference type="Proteomes" id="UP001497457">
    <property type="component" value="Chromosome 2b"/>
</dbReference>
<comment type="pathway">
    <text evidence="14">Steroid biosynthesis.</text>
</comment>
<keyword evidence="20" id="KW-1185">Reference proteome</keyword>
<evidence type="ECO:0000256" key="8">
    <source>
        <dbReference type="ARBA" id="ARBA00022989"/>
    </source>
</evidence>
<dbReference type="InterPro" id="IPR001128">
    <property type="entry name" value="Cyt_P450"/>
</dbReference>
<keyword evidence="6" id="KW-0812">Transmembrane</keyword>
<dbReference type="InterPro" id="IPR002401">
    <property type="entry name" value="Cyt_P450_E_grp-I"/>
</dbReference>
<feature type="binding site" description="axial binding residue" evidence="17">
    <location>
        <position position="430"/>
    </location>
    <ligand>
        <name>heme</name>
        <dbReference type="ChEBI" id="CHEBI:30413"/>
    </ligand>
    <ligandPart>
        <name>Fe</name>
        <dbReference type="ChEBI" id="CHEBI:18248"/>
    </ligandPart>
</feature>
<evidence type="ECO:0000256" key="11">
    <source>
        <dbReference type="ARBA" id="ARBA00023136"/>
    </source>
</evidence>
<keyword evidence="9 17" id="KW-0408">Iron</keyword>
<evidence type="ECO:0000256" key="15">
    <source>
        <dbReference type="ARBA" id="ARBA00067336"/>
    </source>
</evidence>
<evidence type="ECO:0000256" key="18">
    <source>
        <dbReference type="RuleBase" id="RU000461"/>
    </source>
</evidence>
<dbReference type="PRINTS" id="PR00385">
    <property type="entry name" value="P450"/>
</dbReference>
<evidence type="ECO:0000313" key="20">
    <source>
        <dbReference type="Proteomes" id="UP001497457"/>
    </source>
</evidence>
<dbReference type="PRINTS" id="PR00463">
    <property type="entry name" value="EP450I"/>
</dbReference>
<evidence type="ECO:0000256" key="6">
    <source>
        <dbReference type="ARBA" id="ARBA00022692"/>
    </source>
</evidence>
<keyword evidence="10 18" id="KW-0503">Monooxygenase</keyword>
<dbReference type="GO" id="GO:0004497">
    <property type="term" value="F:monooxygenase activity"/>
    <property type="evidence" value="ECO:0007669"/>
    <property type="project" value="UniProtKB-KW"/>
</dbReference>
<dbReference type="FunFam" id="1.10.630.10:FF:000057">
    <property type="entry name" value="Cytochrome P450 724B1"/>
    <property type="match status" value="1"/>
</dbReference>
<evidence type="ECO:0000256" key="17">
    <source>
        <dbReference type="PIRSR" id="PIRSR602401-1"/>
    </source>
</evidence>
<dbReference type="CDD" id="cd11043">
    <property type="entry name" value="CYP90-like"/>
    <property type="match status" value="1"/>
</dbReference>
<evidence type="ECO:0000256" key="13">
    <source>
        <dbReference type="ARBA" id="ARBA00052777"/>
    </source>
</evidence>
<comment type="subcellular location">
    <subcellularLocation>
        <location evidence="2">Membrane</location>
    </subcellularLocation>
</comment>
<comment type="pathway">
    <text evidence="12">Plant hormone biosynthesis; brassinosteroid biosynthesis.</text>
</comment>
<evidence type="ECO:0000256" key="7">
    <source>
        <dbReference type="ARBA" id="ARBA00022723"/>
    </source>
</evidence>
<dbReference type="GO" id="GO:0016020">
    <property type="term" value="C:membrane"/>
    <property type="evidence" value="ECO:0007669"/>
    <property type="project" value="UniProtKB-SubCell"/>
</dbReference>
<dbReference type="PANTHER" id="PTHR24286">
    <property type="entry name" value="CYTOCHROME P450 26"/>
    <property type="match status" value="1"/>
</dbReference>
<gene>
    <name evidence="19" type="ORF">URODEC1_LOCUS49094</name>
</gene>
<evidence type="ECO:0000256" key="16">
    <source>
        <dbReference type="ARBA" id="ARBA00077474"/>
    </source>
</evidence>
<dbReference type="EMBL" id="OZ075112">
    <property type="protein sequence ID" value="CAL4968551.1"/>
    <property type="molecule type" value="Genomic_DNA"/>
</dbReference>
<keyword evidence="18" id="KW-0560">Oxidoreductase</keyword>
<keyword evidence="7 17" id="KW-0479">Metal-binding</keyword>
<sequence length="506" mass="55876">MVMAALLLVSFLASLLALAAVGLVVFRHYAPLLRRHNPGAAIPRGSFGCPLVGETLAFLRPHASTTTGAFLRGHVARYGAVFRSHLFGSPTVVSCDAGLNHFVLHNEDRLFQCSYPAPVRGILGESSLLVVTGDRHRRLRAVALAFAASASAGPRRRGYLAAVDRAARAAVASWHGGRLAFCREARQFAFGVIVEQVLGLSPEEPVAGKILEDYSTFMEGLVSLPVNIPGTPYARAVEARRKISVTLEGIMEEKRKGNGSFRKAAFLDVLLQNSDLSHDDKVTFVLDSLLAGYETTSVLLSLLVYFLGQSPKCQEQLKREHESIRSCKGAEEFLTAEDYKKMEYTQRVINETLRCGNIVKFVHRRALKDVRYKGYLIPAGWKVLPILSSVHLDPALYANPQEFDPCRWEGLNQTAGGKKFAPFGGGLRLCPGSELGKVEAAFFLHHLVLSYRWRLDGEDVPMAHPYVEFTRGLPIEISCHDPDPDPLARRARVYMKARWSSFDPSC</sequence>
<dbReference type="InterPro" id="IPR017972">
    <property type="entry name" value="Cyt_P450_CS"/>
</dbReference>
<accession>A0ABC9A2B3</accession>
<dbReference type="PROSITE" id="PS00086">
    <property type="entry name" value="CYTOCHROME_P450"/>
    <property type="match status" value="1"/>
</dbReference>
<keyword evidence="5 17" id="KW-0349">Heme</keyword>
<evidence type="ECO:0000313" key="19">
    <source>
        <dbReference type="EMBL" id="CAL4968551.1"/>
    </source>
</evidence>
<keyword evidence="11" id="KW-0472">Membrane</keyword>
<comment type="catalytic activity">
    <reaction evidence="13">
        <text>campesterol + reduced [NADPH--hemoprotein reductase] + O2 = (22S)-22-hydroxycampesterol + oxidized [NADPH--hemoprotein reductase] + H2O + H(+)</text>
        <dbReference type="Rhea" id="RHEA:69835"/>
        <dbReference type="Rhea" id="RHEA-COMP:11964"/>
        <dbReference type="Rhea" id="RHEA-COMP:11965"/>
        <dbReference type="ChEBI" id="CHEBI:15377"/>
        <dbReference type="ChEBI" id="CHEBI:15378"/>
        <dbReference type="ChEBI" id="CHEBI:15379"/>
        <dbReference type="ChEBI" id="CHEBI:28623"/>
        <dbReference type="ChEBI" id="CHEBI:57618"/>
        <dbReference type="ChEBI" id="CHEBI:58210"/>
        <dbReference type="ChEBI" id="CHEBI:72331"/>
    </reaction>
    <physiologicalReaction direction="left-to-right" evidence="13">
        <dbReference type="Rhea" id="RHEA:69836"/>
    </physiologicalReaction>
</comment>
<dbReference type="Pfam" id="PF00067">
    <property type="entry name" value="p450"/>
    <property type="match status" value="1"/>
</dbReference>
<evidence type="ECO:0000256" key="2">
    <source>
        <dbReference type="ARBA" id="ARBA00004370"/>
    </source>
</evidence>